<evidence type="ECO:0000256" key="1">
    <source>
        <dbReference type="SAM" id="MobiDB-lite"/>
    </source>
</evidence>
<keyword evidence="3" id="KW-1185">Reference proteome</keyword>
<feature type="compositionally biased region" description="Basic and acidic residues" evidence="1">
    <location>
        <begin position="65"/>
        <end position="74"/>
    </location>
</feature>
<dbReference type="EnsemblPlants" id="OPUNC03G00830.1">
    <property type="protein sequence ID" value="OPUNC03G00830.1"/>
    <property type="gene ID" value="OPUNC03G00830"/>
</dbReference>
<proteinExistence type="predicted"/>
<evidence type="ECO:0000313" key="3">
    <source>
        <dbReference type="Proteomes" id="UP000026962"/>
    </source>
</evidence>
<reference evidence="2" key="2">
    <citation type="submission" date="2018-05" db="EMBL/GenBank/DDBJ databases">
        <title>OpunRS2 (Oryza punctata Reference Sequence Version 2).</title>
        <authorList>
            <person name="Zhang J."/>
            <person name="Kudrna D."/>
            <person name="Lee S."/>
            <person name="Talag J."/>
            <person name="Welchert J."/>
            <person name="Wing R.A."/>
        </authorList>
    </citation>
    <scope>NUCLEOTIDE SEQUENCE [LARGE SCALE GENOMIC DNA]</scope>
</reference>
<organism evidence="2">
    <name type="scientific">Oryza punctata</name>
    <name type="common">Red rice</name>
    <dbReference type="NCBI Taxonomy" id="4537"/>
    <lineage>
        <taxon>Eukaryota</taxon>
        <taxon>Viridiplantae</taxon>
        <taxon>Streptophyta</taxon>
        <taxon>Embryophyta</taxon>
        <taxon>Tracheophyta</taxon>
        <taxon>Spermatophyta</taxon>
        <taxon>Magnoliopsida</taxon>
        <taxon>Liliopsida</taxon>
        <taxon>Poales</taxon>
        <taxon>Poaceae</taxon>
        <taxon>BOP clade</taxon>
        <taxon>Oryzoideae</taxon>
        <taxon>Oryzeae</taxon>
        <taxon>Oryzinae</taxon>
        <taxon>Oryza</taxon>
    </lineage>
</organism>
<reference evidence="2" key="1">
    <citation type="submission" date="2015-04" db="UniProtKB">
        <authorList>
            <consortium name="EnsemblPlants"/>
        </authorList>
    </citation>
    <scope>IDENTIFICATION</scope>
</reference>
<dbReference type="Gramene" id="OPUNC03G00830.1">
    <property type="protein sequence ID" value="OPUNC03G00830.1"/>
    <property type="gene ID" value="OPUNC03G00830"/>
</dbReference>
<feature type="region of interest" description="Disordered" evidence="1">
    <location>
        <begin position="55"/>
        <end position="74"/>
    </location>
</feature>
<evidence type="ECO:0000313" key="2">
    <source>
        <dbReference type="EnsemblPlants" id="OPUNC03G00830.1"/>
    </source>
</evidence>
<protein>
    <submittedName>
        <fullName evidence="2">Uncharacterized protein</fullName>
    </submittedName>
</protein>
<dbReference type="Proteomes" id="UP000026962">
    <property type="component" value="Chromosome 3"/>
</dbReference>
<dbReference type="AlphaFoldDB" id="A0A0E0K7R4"/>
<name>A0A0E0K7R4_ORYPU</name>
<accession>A0A0E0K7R4</accession>
<sequence>MAYQIYYFSNLTIFDLSCIRRPNQAANMRESCAVYGWSPAHGNDLTTWNIKDGGCHWPQTPSSSPRREQELKET</sequence>
<dbReference type="HOGENOM" id="CLU_2692047_0_0_1"/>